<protein>
    <submittedName>
        <fullName evidence="2">Uncharacterized protein</fullName>
    </submittedName>
</protein>
<evidence type="ECO:0000313" key="3">
    <source>
        <dbReference type="Proteomes" id="UP001473424"/>
    </source>
</evidence>
<proteinExistence type="predicted"/>
<dbReference type="EMBL" id="AP028955">
    <property type="protein sequence ID" value="BET37829.1"/>
    <property type="molecule type" value="Genomic_DNA"/>
</dbReference>
<gene>
    <name evidence="2" type="ORF">SAP269_04180</name>
</gene>
<evidence type="ECO:0000256" key="1">
    <source>
        <dbReference type="SAM" id="MobiDB-lite"/>
    </source>
</evidence>
<reference evidence="3" key="1">
    <citation type="journal article" date="2024" name="FEMS Microbiol. Lett.">
        <title>Genomic insights into Spiroplasma endosymbionts that induce male-killing and protective phenotypes in the pea aphid.</title>
        <authorList>
            <person name="Arai H."/>
            <person name="Legeai F."/>
            <person name="Kageyama D."/>
            <person name="Sugio A."/>
            <person name="Simon J.C."/>
        </authorList>
    </citation>
    <scope>NUCLEOTIDE SEQUENCE [LARGE SCALE GENOMIC DNA]</scope>
    <source>
        <strain evidence="3">sAp269</strain>
    </source>
</reference>
<accession>A0ABN7BSE7</accession>
<name>A0ABN7BSE7_9MOLU</name>
<organism evidence="2 3">
    <name type="scientific">Spiroplasma ixodetis</name>
    <dbReference type="NCBI Taxonomy" id="2141"/>
    <lineage>
        <taxon>Bacteria</taxon>
        <taxon>Bacillati</taxon>
        <taxon>Mycoplasmatota</taxon>
        <taxon>Mollicutes</taxon>
        <taxon>Entomoplasmatales</taxon>
        <taxon>Spiroplasmataceae</taxon>
        <taxon>Spiroplasma</taxon>
    </lineage>
</organism>
<feature type="compositionally biased region" description="Basic residues" evidence="1">
    <location>
        <begin position="1"/>
        <end position="17"/>
    </location>
</feature>
<sequence>MLKQKEKKKKRKKKNKKKLNDLISKQSSISDNKGILAVIFKNKTNPQLKPEDKLRMTSPETVKEVIKERLIENNQQSNLIKEKIILGDLKYNNMNIKPTTLTVEMTYDDPLVIGSVILNVIYPK</sequence>
<feature type="region of interest" description="Disordered" evidence="1">
    <location>
        <begin position="1"/>
        <end position="24"/>
    </location>
</feature>
<keyword evidence="3" id="KW-1185">Reference proteome</keyword>
<dbReference type="Proteomes" id="UP001473424">
    <property type="component" value="Chromosome"/>
</dbReference>
<evidence type="ECO:0000313" key="2">
    <source>
        <dbReference type="EMBL" id="BET37829.1"/>
    </source>
</evidence>